<comment type="caution">
    <text evidence="1">The sequence shown here is derived from an EMBL/GenBank/DDBJ whole genome shotgun (WGS) entry which is preliminary data.</text>
</comment>
<reference evidence="1" key="1">
    <citation type="journal article" date="2013" name="Environ. Microbiol.">
        <title>Microbiota from the distal guts of lean and obese adolescents exhibit partial functional redundancy besides clear differences in community structure.</title>
        <authorList>
            <person name="Ferrer M."/>
            <person name="Ruiz A."/>
            <person name="Lanza F."/>
            <person name="Haange S.B."/>
            <person name="Oberbach A."/>
            <person name="Till H."/>
            <person name="Bargiela R."/>
            <person name="Campoy C."/>
            <person name="Segura M.T."/>
            <person name="Richter M."/>
            <person name="von Bergen M."/>
            <person name="Seifert J."/>
            <person name="Suarez A."/>
        </authorList>
    </citation>
    <scope>NUCLEOTIDE SEQUENCE</scope>
</reference>
<dbReference type="GO" id="GO:0016020">
    <property type="term" value="C:membrane"/>
    <property type="evidence" value="ECO:0007669"/>
    <property type="project" value="InterPro"/>
</dbReference>
<dbReference type="AlphaFoldDB" id="K1SN79"/>
<evidence type="ECO:0000313" key="1">
    <source>
        <dbReference type="EMBL" id="EKC55350.1"/>
    </source>
</evidence>
<accession>K1SN79</accession>
<dbReference type="Gene3D" id="1.20.58.340">
    <property type="entry name" value="Magnesium transport protein CorA, transmembrane region"/>
    <property type="match status" value="1"/>
</dbReference>
<name>K1SN79_9ZZZZ</name>
<dbReference type="PANTHER" id="PTHR47891">
    <property type="entry name" value="TRANSPORTER-RELATED"/>
    <property type="match status" value="1"/>
</dbReference>
<gene>
    <name evidence="1" type="ORF">LEA_15394</name>
</gene>
<protein>
    <submittedName>
        <fullName evidence="1">Magnesium transporter, CorA family</fullName>
    </submittedName>
</protein>
<dbReference type="GO" id="GO:0046873">
    <property type="term" value="F:metal ion transmembrane transporter activity"/>
    <property type="evidence" value="ECO:0007669"/>
    <property type="project" value="InterPro"/>
</dbReference>
<feature type="non-terminal residue" evidence="1">
    <location>
        <position position="83"/>
    </location>
</feature>
<dbReference type="EMBL" id="AJWY01010509">
    <property type="protein sequence ID" value="EKC55350.1"/>
    <property type="molecule type" value="Genomic_DNA"/>
</dbReference>
<dbReference type="InterPro" id="IPR002523">
    <property type="entry name" value="MgTranspt_CorA/ZnTranspt_ZntB"/>
</dbReference>
<dbReference type="InterPro" id="IPR045861">
    <property type="entry name" value="CorA_cytoplasmic_dom"/>
</dbReference>
<dbReference type="InterPro" id="IPR047199">
    <property type="entry name" value="CorA-like"/>
</dbReference>
<organism evidence="1">
    <name type="scientific">human gut metagenome</name>
    <dbReference type="NCBI Taxonomy" id="408170"/>
    <lineage>
        <taxon>unclassified sequences</taxon>
        <taxon>metagenomes</taxon>
        <taxon>organismal metagenomes</taxon>
    </lineage>
</organism>
<dbReference type="Pfam" id="PF01544">
    <property type="entry name" value="CorA"/>
    <property type="match status" value="1"/>
</dbReference>
<sequence length="83" mass="9426">MKNKELIQLLGLEKSLVYFSTSLKSTETVLEKILRGRVIKLYEEDQELLEDVLIEVKQAIEMSNIYSNILSGTMDAFASVISN</sequence>
<dbReference type="PANTHER" id="PTHR47891:SF2">
    <property type="entry name" value="MAGNESIUM AND COBALT TRANSPORTER"/>
    <property type="match status" value="1"/>
</dbReference>
<proteinExistence type="predicted"/>
<dbReference type="SUPFAM" id="SSF143865">
    <property type="entry name" value="CorA soluble domain-like"/>
    <property type="match status" value="1"/>
</dbReference>